<evidence type="ECO:0000313" key="1">
    <source>
        <dbReference type="EMBL" id="KAK4035536.1"/>
    </source>
</evidence>
<keyword evidence="2" id="KW-1185">Reference proteome</keyword>
<dbReference type="Proteomes" id="UP001234178">
    <property type="component" value="Unassembled WGS sequence"/>
</dbReference>
<evidence type="ECO:0000313" key="2">
    <source>
        <dbReference type="Proteomes" id="UP001234178"/>
    </source>
</evidence>
<comment type="caution">
    <text evidence="1">The sequence shown here is derived from an EMBL/GenBank/DDBJ whole genome shotgun (WGS) entry which is preliminary data.</text>
</comment>
<dbReference type="EMBL" id="JAOYFB010000040">
    <property type="protein sequence ID" value="KAK4035536.1"/>
    <property type="molecule type" value="Genomic_DNA"/>
</dbReference>
<name>A0ABR0B1G0_9CRUS</name>
<protein>
    <submittedName>
        <fullName evidence="1">Uncharacterized protein</fullName>
    </submittedName>
</protein>
<gene>
    <name evidence="1" type="ORF">OUZ56_027622</name>
</gene>
<organism evidence="1 2">
    <name type="scientific">Daphnia magna</name>
    <dbReference type="NCBI Taxonomy" id="35525"/>
    <lineage>
        <taxon>Eukaryota</taxon>
        <taxon>Metazoa</taxon>
        <taxon>Ecdysozoa</taxon>
        <taxon>Arthropoda</taxon>
        <taxon>Crustacea</taxon>
        <taxon>Branchiopoda</taxon>
        <taxon>Diplostraca</taxon>
        <taxon>Cladocera</taxon>
        <taxon>Anomopoda</taxon>
        <taxon>Daphniidae</taxon>
        <taxon>Daphnia</taxon>
    </lineage>
</organism>
<sequence>MAAGNVQFFWPRNSRFSLLIVTIRKLFDASRAFETKPPYQRELLVTRGFFIHIKVISPKSTVASGAYETYAI</sequence>
<reference evidence="1 2" key="1">
    <citation type="journal article" date="2023" name="Nucleic Acids Res.">
        <title>The hologenome of Daphnia magna reveals possible DNA methylation and microbiome-mediated evolution of the host genome.</title>
        <authorList>
            <person name="Chaturvedi A."/>
            <person name="Li X."/>
            <person name="Dhandapani V."/>
            <person name="Marshall H."/>
            <person name="Kissane S."/>
            <person name="Cuenca-Cambronero M."/>
            <person name="Asole G."/>
            <person name="Calvet F."/>
            <person name="Ruiz-Romero M."/>
            <person name="Marangio P."/>
            <person name="Guigo R."/>
            <person name="Rago D."/>
            <person name="Mirbahai L."/>
            <person name="Eastwood N."/>
            <person name="Colbourne J.K."/>
            <person name="Zhou J."/>
            <person name="Mallon E."/>
            <person name="Orsini L."/>
        </authorList>
    </citation>
    <scope>NUCLEOTIDE SEQUENCE [LARGE SCALE GENOMIC DNA]</scope>
    <source>
        <strain evidence="1">LRV0_1</strain>
    </source>
</reference>
<accession>A0ABR0B1G0</accession>
<proteinExistence type="predicted"/>